<evidence type="ECO:0000313" key="2">
    <source>
        <dbReference type="Proteomes" id="UP000000784"/>
    </source>
</evidence>
<dbReference type="STRING" id="398578.Daci_1950"/>
<dbReference type="GeneID" id="24115933"/>
<gene>
    <name evidence="1" type="ordered locus">Daci_1950</name>
</gene>
<evidence type="ECO:0000313" key="1">
    <source>
        <dbReference type="EMBL" id="ABX34590.1"/>
    </source>
</evidence>
<dbReference type="KEGG" id="dac:Daci_1950"/>
<dbReference type="Proteomes" id="UP000000784">
    <property type="component" value="Chromosome"/>
</dbReference>
<accession>A9BYP7</accession>
<dbReference type="InterPro" id="IPR056209">
    <property type="entry name" value="SU10_adaptor"/>
</dbReference>
<keyword evidence="2" id="KW-1185">Reference proteome</keyword>
<sequence length="205" mass="22593">MSLTTYAGLQASIARWLKRSDLTANIPDFISLAEGRIARDLRLRKQITKVTLVTTGGVQGVDLPDNYLEAENITLDGGEPRQLTFVPIEHLDTKYPANYTAMPGVYTLLGNQLLLGPVPDGVYNIDVTYYARFVPLSDVNTTNWLLQNHPSIYLFSALAEAELFLVNDERAVLWASKATQEIGTLQSVDDAAVHSGTALRVRTVN</sequence>
<reference evidence="1 2" key="1">
    <citation type="journal article" date="2004" name="Appl. Environ. Microbiol.">
        <title>Mineralization of individual congeners of linear alkylbenzenesulfonate by defined pairs of heterotrophic bacteria.</title>
        <authorList>
            <person name="Schleheck D."/>
            <person name="Knepper T.P."/>
            <person name="Fischer K."/>
            <person name="Cook A.M."/>
        </authorList>
    </citation>
    <scope>NUCLEOTIDE SEQUENCE [LARGE SCALE GENOMIC DNA]</scope>
    <source>
        <strain evidence="2">DSM 14801 / SPH-1</strain>
    </source>
</reference>
<protein>
    <submittedName>
        <fullName evidence="1">Constituent protein</fullName>
    </submittedName>
</protein>
<proteinExistence type="predicted"/>
<dbReference type="HOGENOM" id="CLU_114914_0_0_4"/>
<dbReference type="EMBL" id="CP000884">
    <property type="protein sequence ID" value="ABX34590.1"/>
    <property type="molecule type" value="Genomic_DNA"/>
</dbReference>
<name>A9BYP7_DELAS</name>
<dbReference type="AlphaFoldDB" id="A9BYP7"/>
<dbReference type="eggNOG" id="ENOG5032ZCW">
    <property type="taxonomic scope" value="Bacteria"/>
</dbReference>
<reference evidence="2" key="2">
    <citation type="submission" date="2007-11" db="EMBL/GenBank/DDBJ databases">
        <title>Complete sequence of Delftia acidovorans DSM 14801 / SPH-1.</title>
        <authorList>
            <person name="Copeland A."/>
            <person name="Lucas S."/>
            <person name="Lapidus A."/>
            <person name="Barry K."/>
            <person name="Glavina del Rio T."/>
            <person name="Dalin E."/>
            <person name="Tice H."/>
            <person name="Pitluck S."/>
            <person name="Lowry S."/>
            <person name="Clum A."/>
            <person name="Schmutz J."/>
            <person name="Larimer F."/>
            <person name="Land M."/>
            <person name="Hauser L."/>
            <person name="Kyrpides N."/>
            <person name="Kim E."/>
            <person name="Schleheck D."/>
            <person name="Richardson P."/>
        </authorList>
    </citation>
    <scope>NUCLEOTIDE SEQUENCE [LARGE SCALE GENOMIC DNA]</scope>
    <source>
        <strain evidence="2">DSM 14801 / SPH-1</strain>
    </source>
</reference>
<organism evidence="1 2">
    <name type="scientific">Delftia acidovorans (strain DSM 14801 / SPH-1)</name>
    <dbReference type="NCBI Taxonomy" id="398578"/>
    <lineage>
        <taxon>Bacteria</taxon>
        <taxon>Pseudomonadati</taxon>
        <taxon>Pseudomonadota</taxon>
        <taxon>Betaproteobacteria</taxon>
        <taxon>Burkholderiales</taxon>
        <taxon>Comamonadaceae</taxon>
        <taxon>Delftia</taxon>
    </lineage>
</organism>
<dbReference type="Pfam" id="PF24175">
    <property type="entry name" value="SU10_adaptor"/>
    <property type="match status" value="1"/>
</dbReference>
<dbReference type="RefSeq" id="WP_012203875.1">
    <property type="nucleotide sequence ID" value="NC_010002.1"/>
</dbReference>